<dbReference type="EMBL" id="CP119159">
    <property type="protein sequence ID" value="WEH22557.1"/>
    <property type="molecule type" value="Genomic_DNA"/>
</dbReference>
<evidence type="ECO:0000313" key="2">
    <source>
        <dbReference type="EMBL" id="WEH22557.1"/>
    </source>
</evidence>
<accession>A0ABD7XF33</accession>
<dbReference type="AlphaFoldDB" id="A0ABD7XF33"/>
<evidence type="ECO:0000256" key="1">
    <source>
        <dbReference type="SAM" id="MobiDB-lite"/>
    </source>
</evidence>
<name>A0ABD7XF33_ENTFL</name>
<evidence type="ECO:0000313" key="3">
    <source>
        <dbReference type="EMBL" id="WER42896.1"/>
    </source>
</evidence>
<evidence type="ECO:0000313" key="4">
    <source>
        <dbReference type="Proteomes" id="UP001221642"/>
    </source>
</evidence>
<reference evidence="3 5" key="2">
    <citation type="submission" date="2023-03" db="EMBL/GenBank/DDBJ databases">
        <title>Complete genome sequence of an Enterococcus faecalis urinary isolate.</title>
        <authorList>
            <person name="Brauer A.L."/>
            <person name="Armbruster C.E."/>
        </authorList>
    </citation>
    <scope>NUCLEOTIDE SEQUENCE [LARGE SCALE GENOMIC DNA]</scope>
    <source>
        <strain evidence="3 5">3143</strain>
    </source>
</reference>
<gene>
    <name evidence="3" type="ORF">P0083_00820</name>
    <name evidence="2" type="ORF">P0D81_00560</name>
</gene>
<feature type="region of interest" description="Disordered" evidence="1">
    <location>
        <begin position="91"/>
        <end position="151"/>
    </location>
</feature>
<dbReference type="EMBL" id="CP119528">
    <property type="protein sequence ID" value="WER42896.1"/>
    <property type="molecule type" value="Genomic_DNA"/>
</dbReference>
<proteinExistence type="predicted"/>
<dbReference type="Proteomes" id="UP001221642">
    <property type="component" value="Chromosome"/>
</dbReference>
<reference evidence="2 4" key="1">
    <citation type="submission" date="2023-02" db="EMBL/GenBank/DDBJ databases">
        <title>Results of the 2020 Genomic Proficiency Test for the network of European Union Reference Laboratory for Antimicrobial Resistance assessing whole genome sequencing capacities.</title>
        <authorList>
            <person name="Hoffmann M."/>
            <person name="Luo Y."/>
            <person name="Sorensen L.H."/>
            <person name="Pedersen S.K."/>
            <person name="Hendriksen R.S."/>
        </authorList>
    </citation>
    <scope>NUCLEOTIDE SEQUENCE [LARGE SCALE GENOMIC DNA]</scope>
    <source>
        <strain evidence="2 4">GENOMIC22-006</strain>
    </source>
</reference>
<dbReference type="RefSeq" id="WP_021164462.1">
    <property type="nucleotide sequence ID" value="NZ_CP076488.1"/>
</dbReference>
<sequence>MPKINLAIEADSATEMKEILSQLATGSVVEVTQSLYVPTENIATETMYFEHDASGEFIKVEKGESLEFLEKDCFDPRTKEQYEEFINKEKAAKKEPAKKKKATAKKKEEVSTASTSNTEPSKTGEKVAPTETDSETEEVSATADLHSGATKADVQAAMKKAMANGNRDRIKMCFGRYNAEKLSDLKEEHYGKFITDLETLVGE</sequence>
<feature type="compositionally biased region" description="Polar residues" evidence="1">
    <location>
        <begin position="111"/>
        <end position="121"/>
    </location>
</feature>
<protein>
    <submittedName>
        <fullName evidence="2">Uncharacterized protein</fullName>
    </submittedName>
</protein>
<organism evidence="2 4">
    <name type="scientific">Enterococcus faecalis</name>
    <name type="common">Streptococcus faecalis</name>
    <dbReference type="NCBI Taxonomy" id="1351"/>
    <lineage>
        <taxon>Bacteria</taxon>
        <taxon>Bacillati</taxon>
        <taxon>Bacillota</taxon>
        <taxon>Bacilli</taxon>
        <taxon>Lactobacillales</taxon>
        <taxon>Enterococcaceae</taxon>
        <taxon>Enterococcus</taxon>
    </lineage>
</organism>
<dbReference type="Proteomes" id="UP001222182">
    <property type="component" value="Chromosome"/>
</dbReference>
<evidence type="ECO:0000313" key="5">
    <source>
        <dbReference type="Proteomes" id="UP001222182"/>
    </source>
</evidence>